<name>A0A0E0CZL1_9ORYZ</name>
<dbReference type="HOGENOM" id="CLU_1985135_0_0_1"/>
<dbReference type="Gramene" id="OMERI03G13610.1">
    <property type="protein sequence ID" value="OMERI03G13610.1"/>
    <property type="gene ID" value="OMERI03G13610"/>
</dbReference>
<keyword evidence="2" id="KW-1185">Reference proteome</keyword>
<dbReference type="AlphaFoldDB" id="A0A0E0CZL1"/>
<dbReference type="EnsemblPlants" id="OMERI03G13610.1">
    <property type="protein sequence ID" value="OMERI03G13610.1"/>
    <property type="gene ID" value="OMERI03G13610"/>
</dbReference>
<protein>
    <submittedName>
        <fullName evidence="1">Uncharacterized protein</fullName>
    </submittedName>
</protein>
<evidence type="ECO:0000313" key="1">
    <source>
        <dbReference type="EnsemblPlants" id="OMERI03G13610.1"/>
    </source>
</evidence>
<sequence length="126" mass="13642">MCDLNGIDFIDEADRVICFALLLVEEMTGGVNGAEYAKSNGKMMENMLRTFLAPGVSEGYTISTGTIGEHIPLRTAACGKKKEAKLMLEAEVDASMHRITLACWDLANGLTCKGIVRMVSECCLSM</sequence>
<reference evidence="1" key="2">
    <citation type="submission" date="2018-05" db="EMBL/GenBank/DDBJ databases">
        <title>OmerRS3 (Oryza meridionalis Reference Sequence Version 3).</title>
        <authorList>
            <person name="Zhang J."/>
            <person name="Kudrna D."/>
            <person name="Lee S."/>
            <person name="Talag J."/>
            <person name="Welchert J."/>
            <person name="Wing R.A."/>
        </authorList>
    </citation>
    <scope>NUCLEOTIDE SEQUENCE [LARGE SCALE GENOMIC DNA]</scope>
    <source>
        <strain evidence="1">cv. OR44</strain>
    </source>
</reference>
<reference evidence="1" key="1">
    <citation type="submission" date="2015-04" db="UniProtKB">
        <authorList>
            <consortium name="EnsemblPlants"/>
        </authorList>
    </citation>
    <scope>IDENTIFICATION</scope>
</reference>
<accession>A0A0E0CZL1</accession>
<organism evidence="1">
    <name type="scientific">Oryza meridionalis</name>
    <dbReference type="NCBI Taxonomy" id="40149"/>
    <lineage>
        <taxon>Eukaryota</taxon>
        <taxon>Viridiplantae</taxon>
        <taxon>Streptophyta</taxon>
        <taxon>Embryophyta</taxon>
        <taxon>Tracheophyta</taxon>
        <taxon>Spermatophyta</taxon>
        <taxon>Magnoliopsida</taxon>
        <taxon>Liliopsida</taxon>
        <taxon>Poales</taxon>
        <taxon>Poaceae</taxon>
        <taxon>BOP clade</taxon>
        <taxon>Oryzoideae</taxon>
        <taxon>Oryzeae</taxon>
        <taxon>Oryzinae</taxon>
        <taxon>Oryza</taxon>
    </lineage>
</organism>
<dbReference type="Proteomes" id="UP000008021">
    <property type="component" value="Chromosome 3"/>
</dbReference>
<proteinExistence type="predicted"/>
<evidence type="ECO:0000313" key="2">
    <source>
        <dbReference type="Proteomes" id="UP000008021"/>
    </source>
</evidence>